<accession>A2G2J3</accession>
<protein>
    <submittedName>
        <fullName evidence="1">Uncharacterized protein</fullName>
    </submittedName>
</protein>
<evidence type="ECO:0000313" key="2">
    <source>
        <dbReference type="Proteomes" id="UP000001542"/>
    </source>
</evidence>
<evidence type="ECO:0000313" key="1">
    <source>
        <dbReference type="EMBL" id="EAX88617.1"/>
    </source>
</evidence>
<reference evidence="1" key="2">
    <citation type="journal article" date="2007" name="Science">
        <title>Draft genome sequence of the sexually transmitted pathogen Trichomonas vaginalis.</title>
        <authorList>
            <person name="Carlton J.M."/>
            <person name="Hirt R.P."/>
            <person name="Silva J.C."/>
            <person name="Delcher A.L."/>
            <person name="Schatz M."/>
            <person name="Zhao Q."/>
            <person name="Wortman J.R."/>
            <person name="Bidwell S.L."/>
            <person name="Alsmark U.C.M."/>
            <person name="Besteiro S."/>
            <person name="Sicheritz-Ponten T."/>
            <person name="Noel C.J."/>
            <person name="Dacks J.B."/>
            <person name="Foster P.G."/>
            <person name="Simillion C."/>
            <person name="Van de Peer Y."/>
            <person name="Miranda-Saavedra D."/>
            <person name="Barton G.J."/>
            <person name="Westrop G.D."/>
            <person name="Mueller S."/>
            <person name="Dessi D."/>
            <person name="Fiori P.L."/>
            <person name="Ren Q."/>
            <person name="Paulsen I."/>
            <person name="Zhang H."/>
            <person name="Bastida-Corcuera F.D."/>
            <person name="Simoes-Barbosa A."/>
            <person name="Brown M.T."/>
            <person name="Hayes R.D."/>
            <person name="Mukherjee M."/>
            <person name="Okumura C.Y."/>
            <person name="Schneider R."/>
            <person name="Smith A.J."/>
            <person name="Vanacova S."/>
            <person name="Villalvazo M."/>
            <person name="Haas B.J."/>
            <person name="Pertea M."/>
            <person name="Feldblyum T.V."/>
            <person name="Utterback T.R."/>
            <person name="Shu C.L."/>
            <person name="Osoegawa K."/>
            <person name="de Jong P.J."/>
            <person name="Hrdy I."/>
            <person name="Horvathova L."/>
            <person name="Zubacova Z."/>
            <person name="Dolezal P."/>
            <person name="Malik S.B."/>
            <person name="Logsdon J.M. Jr."/>
            <person name="Henze K."/>
            <person name="Gupta A."/>
            <person name="Wang C.C."/>
            <person name="Dunne R.L."/>
            <person name="Upcroft J.A."/>
            <person name="Upcroft P."/>
            <person name="White O."/>
            <person name="Salzberg S.L."/>
            <person name="Tang P."/>
            <person name="Chiu C.-H."/>
            <person name="Lee Y.-S."/>
            <person name="Embley T.M."/>
            <person name="Coombs G.H."/>
            <person name="Mottram J.C."/>
            <person name="Tachezy J."/>
            <person name="Fraser-Liggett C.M."/>
            <person name="Johnson P.J."/>
        </authorList>
    </citation>
    <scope>NUCLEOTIDE SEQUENCE [LARGE SCALE GENOMIC DNA]</scope>
    <source>
        <strain evidence="1">G3</strain>
    </source>
</reference>
<gene>
    <name evidence="1" type="ORF">TVAG_167640</name>
</gene>
<dbReference type="RefSeq" id="XP_001301547.1">
    <property type="nucleotide sequence ID" value="XM_001301546.1"/>
</dbReference>
<reference evidence="1" key="1">
    <citation type="submission" date="2006-10" db="EMBL/GenBank/DDBJ databases">
        <authorList>
            <person name="Amadeo P."/>
            <person name="Zhao Q."/>
            <person name="Wortman J."/>
            <person name="Fraser-Liggett C."/>
            <person name="Carlton J."/>
        </authorList>
    </citation>
    <scope>NUCLEOTIDE SEQUENCE</scope>
    <source>
        <strain evidence="1">G3</strain>
    </source>
</reference>
<keyword evidence="2" id="KW-1185">Reference proteome</keyword>
<name>A2G2J3_TRIV3</name>
<organism evidence="1 2">
    <name type="scientific">Trichomonas vaginalis (strain ATCC PRA-98 / G3)</name>
    <dbReference type="NCBI Taxonomy" id="412133"/>
    <lineage>
        <taxon>Eukaryota</taxon>
        <taxon>Metamonada</taxon>
        <taxon>Parabasalia</taxon>
        <taxon>Trichomonadida</taxon>
        <taxon>Trichomonadidae</taxon>
        <taxon>Trichomonas</taxon>
    </lineage>
</organism>
<proteinExistence type="predicted"/>
<dbReference type="InParanoid" id="A2G2J3"/>
<dbReference type="EMBL" id="DS114287">
    <property type="protein sequence ID" value="EAX88617.1"/>
    <property type="molecule type" value="Genomic_DNA"/>
</dbReference>
<dbReference type="Proteomes" id="UP000001542">
    <property type="component" value="Unassembled WGS sequence"/>
</dbReference>
<dbReference type="VEuPathDB" id="TrichDB:TVAG_167640"/>
<dbReference type="VEuPathDB" id="TrichDB:TVAGG3_0918830"/>
<sequence>MPKKILPVINKYCFRLPDEFVHGINQKFRVLQFRSRASFTQKLGYLMMVDDNHEYCIGMSDESFVPVEFRVQDVCGDFYWTTGYCLFTYQNPFLEETYAYKCDFPKQEATPFGEQKAHAYLKENGKYDLIVFSRSYQKIEEALPFIIVIDKDKDGDIVIERDPKVFGADMTFKKYLKT</sequence>
<dbReference type="AlphaFoldDB" id="A2G2J3"/>
<dbReference type="KEGG" id="tva:4746281"/>